<dbReference type="InterPro" id="IPR007112">
    <property type="entry name" value="Expansin/allergen_DPBB_dom"/>
</dbReference>
<dbReference type="PROSITE" id="PS50842">
    <property type="entry name" value="EXPANSIN_EG45"/>
    <property type="match status" value="1"/>
</dbReference>
<evidence type="ECO:0000256" key="6">
    <source>
        <dbReference type="ARBA" id="ARBA00023316"/>
    </source>
</evidence>
<reference evidence="9" key="1">
    <citation type="submission" date="2023-05" db="EMBL/GenBank/DDBJ databases">
        <title>Nepenthes gracilis genome sequencing.</title>
        <authorList>
            <person name="Fukushima K."/>
        </authorList>
    </citation>
    <scope>NUCLEOTIDE SEQUENCE</scope>
    <source>
        <strain evidence="9">SING2019-196</strain>
    </source>
</reference>
<keyword evidence="6" id="KW-0961">Cell wall biogenesis/degradation</keyword>
<gene>
    <name evidence="9" type="ORF">Nepgr_032359</name>
</gene>
<dbReference type="GO" id="GO:0016020">
    <property type="term" value="C:membrane"/>
    <property type="evidence" value="ECO:0007669"/>
    <property type="project" value="UniProtKB-SubCell"/>
</dbReference>
<dbReference type="GO" id="GO:0005576">
    <property type="term" value="C:extracellular region"/>
    <property type="evidence" value="ECO:0007669"/>
    <property type="project" value="InterPro"/>
</dbReference>
<dbReference type="SUPFAM" id="SSF49590">
    <property type="entry name" value="PHL pollen allergen"/>
    <property type="match status" value="1"/>
</dbReference>
<dbReference type="Proteomes" id="UP001279734">
    <property type="component" value="Unassembled WGS sequence"/>
</dbReference>
<dbReference type="EMBL" id="BSYO01000038">
    <property type="protein sequence ID" value="GMH30516.1"/>
    <property type="molecule type" value="Genomic_DNA"/>
</dbReference>
<dbReference type="PRINTS" id="PR01225">
    <property type="entry name" value="EXPANSNFAMLY"/>
</dbReference>
<dbReference type="PANTHER" id="PTHR31867">
    <property type="entry name" value="EXPANSIN-A15"/>
    <property type="match status" value="1"/>
</dbReference>
<dbReference type="Pfam" id="PF01357">
    <property type="entry name" value="Expansin_C"/>
    <property type="match status" value="1"/>
</dbReference>
<dbReference type="InterPro" id="IPR002963">
    <property type="entry name" value="Expansin"/>
</dbReference>
<sequence>MAGGACGYENLYSQRYATSSAALSTVLFNKGSSCGSCYEMRCNGDPSTKLALCPVSFRRVPHARKGGIRLTIIGHSYLNLVFITNVAGIGDINAALIKGLKTSWQSMSRNRGQNWQDNSYLNGQSLSFCGYH</sequence>
<dbReference type="InterPro" id="IPR007118">
    <property type="entry name" value="Expan_Lol_pI"/>
</dbReference>
<keyword evidence="4" id="KW-0134">Cell wall</keyword>
<keyword evidence="4" id="KW-0964">Secreted</keyword>
<dbReference type="SUPFAM" id="SSF50685">
    <property type="entry name" value="Barwin-like endoglucanases"/>
    <property type="match status" value="1"/>
</dbReference>
<evidence type="ECO:0000313" key="9">
    <source>
        <dbReference type="EMBL" id="GMH30516.1"/>
    </source>
</evidence>
<evidence type="ECO:0000256" key="2">
    <source>
        <dbReference type="ARBA" id="ARBA00004191"/>
    </source>
</evidence>
<protein>
    <recommendedName>
        <fullName evidence="11">Expansin</fullName>
    </recommendedName>
</protein>
<evidence type="ECO:0000256" key="3">
    <source>
        <dbReference type="ARBA" id="ARBA00005392"/>
    </source>
</evidence>
<dbReference type="GO" id="GO:0009653">
    <property type="term" value="P:anatomical structure morphogenesis"/>
    <property type="evidence" value="ECO:0007669"/>
    <property type="project" value="UniProtKB-ARBA"/>
</dbReference>
<keyword evidence="5" id="KW-0472">Membrane</keyword>
<dbReference type="InterPro" id="IPR036749">
    <property type="entry name" value="Expansin_CBD_sf"/>
</dbReference>
<comment type="subcellular location">
    <subcellularLocation>
        <location evidence="1">Membrane</location>
        <topology evidence="1">Peripheral membrane protein</topology>
    </subcellularLocation>
    <subcellularLocation>
        <location evidence="2">Secreted</location>
        <location evidence="2">Cell wall</location>
    </subcellularLocation>
</comment>
<dbReference type="Gene3D" id="2.40.40.10">
    <property type="entry name" value="RlpA-like domain"/>
    <property type="match status" value="1"/>
</dbReference>
<feature type="domain" description="Expansin-like CBD" evidence="8">
    <location>
        <begin position="77"/>
        <end position="128"/>
    </location>
</feature>
<evidence type="ECO:0000256" key="4">
    <source>
        <dbReference type="ARBA" id="ARBA00022512"/>
    </source>
</evidence>
<evidence type="ECO:0000313" key="10">
    <source>
        <dbReference type="Proteomes" id="UP001279734"/>
    </source>
</evidence>
<organism evidence="9 10">
    <name type="scientific">Nepenthes gracilis</name>
    <name type="common">Slender pitcher plant</name>
    <dbReference type="NCBI Taxonomy" id="150966"/>
    <lineage>
        <taxon>Eukaryota</taxon>
        <taxon>Viridiplantae</taxon>
        <taxon>Streptophyta</taxon>
        <taxon>Embryophyta</taxon>
        <taxon>Tracheophyta</taxon>
        <taxon>Spermatophyta</taxon>
        <taxon>Magnoliopsida</taxon>
        <taxon>eudicotyledons</taxon>
        <taxon>Gunneridae</taxon>
        <taxon>Pentapetalae</taxon>
        <taxon>Caryophyllales</taxon>
        <taxon>Nepenthaceae</taxon>
        <taxon>Nepenthes</taxon>
    </lineage>
</organism>
<evidence type="ECO:0000259" key="8">
    <source>
        <dbReference type="PROSITE" id="PS50843"/>
    </source>
</evidence>
<accession>A0AAD3TK54</accession>
<comment type="caution">
    <text evidence="9">The sequence shown here is derived from an EMBL/GenBank/DDBJ whole genome shotgun (WGS) entry which is preliminary data.</text>
</comment>
<dbReference type="InterPro" id="IPR036908">
    <property type="entry name" value="RlpA-like_sf"/>
</dbReference>
<keyword evidence="10" id="KW-1185">Reference proteome</keyword>
<dbReference type="GO" id="GO:0009664">
    <property type="term" value="P:plant-type cell wall organization"/>
    <property type="evidence" value="ECO:0007669"/>
    <property type="project" value="InterPro"/>
</dbReference>
<dbReference type="AlphaFoldDB" id="A0AAD3TK54"/>
<dbReference type="PROSITE" id="PS50843">
    <property type="entry name" value="EXPANSIN_CBD"/>
    <property type="match status" value="1"/>
</dbReference>
<proteinExistence type="inferred from homology"/>
<dbReference type="Gene3D" id="2.60.40.760">
    <property type="entry name" value="Expansin, cellulose-binding-like domain"/>
    <property type="match status" value="1"/>
</dbReference>
<evidence type="ECO:0000256" key="1">
    <source>
        <dbReference type="ARBA" id="ARBA00004170"/>
    </source>
</evidence>
<name>A0AAD3TK54_NEPGR</name>
<evidence type="ECO:0000259" key="7">
    <source>
        <dbReference type="PROSITE" id="PS50842"/>
    </source>
</evidence>
<feature type="domain" description="Expansin-like EG45" evidence="7">
    <location>
        <begin position="3"/>
        <end position="53"/>
    </location>
</feature>
<dbReference type="InterPro" id="IPR007117">
    <property type="entry name" value="Expansin_CBD"/>
</dbReference>
<evidence type="ECO:0008006" key="11">
    <source>
        <dbReference type="Google" id="ProtNLM"/>
    </source>
</evidence>
<comment type="similarity">
    <text evidence="3">Belongs to the expansin family. Expansin A subfamily.</text>
</comment>
<evidence type="ECO:0000256" key="5">
    <source>
        <dbReference type="ARBA" id="ARBA00023136"/>
    </source>
</evidence>